<dbReference type="InterPro" id="IPR035895">
    <property type="entry name" value="HPr-like_sf"/>
</dbReference>
<evidence type="ECO:0000313" key="6">
    <source>
        <dbReference type="Proteomes" id="UP000248066"/>
    </source>
</evidence>
<evidence type="ECO:0000313" key="5">
    <source>
        <dbReference type="EMBL" id="PYZ98768.1"/>
    </source>
</evidence>
<dbReference type="Gene3D" id="3.30.1340.10">
    <property type="entry name" value="HPr-like"/>
    <property type="match status" value="1"/>
</dbReference>
<keyword evidence="3" id="KW-0598">Phosphotransferase system</keyword>
<evidence type="ECO:0000256" key="3">
    <source>
        <dbReference type="ARBA" id="ARBA00022683"/>
    </source>
</evidence>
<dbReference type="PANTHER" id="PTHR33705">
    <property type="entry name" value="PHOSPHOCARRIER PROTEIN HPR"/>
    <property type="match status" value="1"/>
</dbReference>
<gene>
    <name evidence="5" type="ORF">CR205_09405</name>
</gene>
<comment type="subcellular location">
    <subcellularLocation>
        <location evidence="1">Cytoplasm</location>
    </subcellularLocation>
</comment>
<proteinExistence type="predicted"/>
<name>A0A2W0HY93_9BACI</name>
<dbReference type="PRINTS" id="PR00107">
    <property type="entry name" value="PHOSPHOCPHPR"/>
</dbReference>
<organism evidence="5 6">
    <name type="scientific">Alteribacter lacisalsi</name>
    <dbReference type="NCBI Taxonomy" id="2045244"/>
    <lineage>
        <taxon>Bacteria</taxon>
        <taxon>Bacillati</taxon>
        <taxon>Bacillota</taxon>
        <taxon>Bacilli</taxon>
        <taxon>Bacillales</taxon>
        <taxon>Bacillaceae</taxon>
        <taxon>Alteribacter</taxon>
    </lineage>
</organism>
<reference evidence="5 6" key="1">
    <citation type="submission" date="2017-10" db="EMBL/GenBank/DDBJ databases">
        <title>Bacillus sp. nov., a halophilic bacterium isolated from a Yangshapao Lake.</title>
        <authorList>
            <person name="Wang H."/>
        </authorList>
    </citation>
    <scope>NUCLEOTIDE SEQUENCE [LARGE SCALE GENOMIC DNA]</scope>
    <source>
        <strain evidence="5 6">YSP-3</strain>
    </source>
</reference>
<protein>
    <submittedName>
        <fullName evidence="5">PTS sorbose transporter subunit IIC</fullName>
    </submittedName>
</protein>
<sequence length="82" mass="9037">MKLVVNKPIFAETASALVNTASQYHSTIMIKKEHWVVDAKSLLGVLALSLQPGQEVEISFEGETEQGFIEALTESRNFSKAE</sequence>
<keyword evidence="2" id="KW-0963">Cytoplasm</keyword>
<dbReference type="GO" id="GO:0005737">
    <property type="term" value="C:cytoplasm"/>
    <property type="evidence" value="ECO:0007669"/>
    <property type="project" value="UniProtKB-SubCell"/>
</dbReference>
<dbReference type="InterPro" id="IPR000032">
    <property type="entry name" value="HPr-like"/>
</dbReference>
<dbReference type="Pfam" id="PF00381">
    <property type="entry name" value="PTS-HPr"/>
    <property type="match status" value="1"/>
</dbReference>
<dbReference type="NCBIfam" id="TIGR01003">
    <property type="entry name" value="PTS_HPr_family"/>
    <property type="match status" value="1"/>
</dbReference>
<dbReference type="SUPFAM" id="SSF55594">
    <property type="entry name" value="HPr-like"/>
    <property type="match status" value="1"/>
</dbReference>
<dbReference type="GO" id="GO:0009401">
    <property type="term" value="P:phosphoenolpyruvate-dependent sugar phosphotransferase system"/>
    <property type="evidence" value="ECO:0007669"/>
    <property type="project" value="UniProtKB-KW"/>
</dbReference>
<feature type="domain" description="HPr" evidence="4">
    <location>
        <begin position="1"/>
        <end position="82"/>
    </location>
</feature>
<evidence type="ECO:0000256" key="2">
    <source>
        <dbReference type="ARBA" id="ARBA00022490"/>
    </source>
</evidence>
<dbReference type="RefSeq" id="WP_110518914.1">
    <property type="nucleotide sequence ID" value="NZ_PDOF01000001.1"/>
</dbReference>
<comment type="caution">
    <text evidence="5">The sequence shown here is derived from an EMBL/GenBank/DDBJ whole genome shotgun (WGS) entry which is preliminary data.</text>
</comment>
<dbReference type="Proteomes" id="UP000248066">
    <property type="component" value="Unassembled WGS sequence"/>
</dbReference>
<keyword evidence="6" id="KW-1185">Reference proteome</keyword>
<accession>A0A2W0HY93</accession>
<dbReference type="PANTHER" id="PTHR33705:SF2">
    <property type="entry name" value="PHOSPHOCARRIER PROTEIN NPR"/>
    <property type="match status" value="1"/>
</dbReference>
<evidence type="ECO:0000259" key="4">
    <source>
        <dbReference type="PROSITE" id="PS51350"/>
    </source>
</evidence>
<dbReference type="EMBL" id="PDOF01000001">
    <property type="protein sequence ID" value="PYZ98768.1"/>
    <property type="molecule type" value="Genomic_DNA"/>
</dbReference>
<dbReference type="AlphaFoldDB" id="A0A2W0HY93"/>
<dbReference type="InterPro" id="IPR050399">
    <property type="entry name" value="HPr"/>
</dbReference>
<dbReference type="PROSITE" id="PS51350">
    <property type="entry name" value="PTS_HPR_DOM"/>
    <property type="match status" value="1"/>
</dbReference>
<dbReference type="OrthoDB" id="2051287at2"/>
<evidence type="ECO:0000256" key="1">
    <source>
        <dbReference type="ARBA" id="ARBA00004496"/>
    </source>
</evidence>